<accession>A0A3N2DQJ4</accession>
<sequence length="169" mass="18911">MQAKRVFLVGPMGAGKTTIGRLLAQELQLPFKDSDREIEERSGADIPWIFDVEGEEGFRIRETAALDVLSQESQILLATGGGIVMRAENRTMLASRGTVIYLSTSVEQQVQRTAKDRKRPLLRDQDPEGVLRRLMAIRAPLYNEIADFIVETDSRPPRVVAAYIADLLK</sequence>
<keyword evidence="11" id="KW-0963">Cytoplasm</keyword>
<gene>
    <name evidence="11" type="primary">aroK</name>
    <name evidence="12" type="ORF">EDC56_2401</name>
</gene>
<comment type="pathway">
    <text evidence="1 11">Metabolic intermediate biosynthesis; chorismate biosynthesis; chorismate from D-erythrose 4-phosphate and phosphoenolpyruvate: step 5/7.</text>
</comment>
<comment type="caution">
    <text evidence="12">The sequence shown here is derived from an EMBL/GenBank/DDBJ whole genome shotgun (WGS) entry which is preliminary data.</text>
</comment>
<dbReference type="EC" id="2.7.1.71" evidence="3 11"/>
<dbReference type="GO" id="GO:0009073">
    <property type="term" value="P:aromatic amino acid family biosynthetic process"/>
    <property type="evidence" value="ECO:0007669"/>
    <property type="project" value="UniProtKB-KW"/>
</dbReference>
<dbReference type="PRINTS" id="PR01100">
    <property type="entry name" value="SHIKIMTKNASE"/>
</dbReference>
<dbReference type="PROSITE" id="PS01128">
    <property type="entry name" value="SHIKIMATE_KINASE"/>
    <property type="match status" value="1"/>
</dbReference>
<keyword evidence="9 11" id="KW-0057">Aromatic amino acid biosynthesis</keyword>
<dbReference type="SUPFAM" id="SSF52540">
    <property type="entry name" value="P-loop containing nucleoside triphosphate hydrolases"/>
    <property type="match status" value="1"/>
</dbReference>
<evidence type="ECO:0000256" key="2">
    <source>
        <dbReference type="ARBA" id="ARBA00006997"/>
    </source>
</evidence>
<protein>
    <recommendedName>
        <fullName evidence="3 11">Shikimate kinase</fullName>
        <shortName evidence="11">SK</shortName>
        <ecNumber evidence="3 11">2.7.1.71</ecNumber>
    </recommendedName>
</protein>
<dbReference type="Proteomes" id="UP000275394">
    <property type="component" value="Unassembled WGS sequence"/>
</dbReference>
<feature type="binding site" evidence="11">
    <location>
        <position position="155"/>
    </location>
    <ligand>
        <name>ATP</name>
        <dbReference type="ChEBI" id="CHEBI:30616"/>
    </ligand>
</feature>
<dbReference type="CDD" id="cd00464">
    <property type="entry name" value="SK"/>
    <property type="match status" value="1"/>
</dbReference>
<evidence type="ECO:0000256" key="8">
    <source>
        <dbReference type="ARBA" id="ARBA00022840"/>
    </source>
</evidence>
<name>A0A3N2DQJ4_9GAMM</name>
<evidence type="ECO:0000256" key="6">
    <source>
        <dbReference type="ARBA" id="ARBA00022741"/>
    </source>
</evidence>
<comment type="function">
    <text evidence="11">Catalyzes the specific phosphorylation of the 3-hydroxyl group of shikimic acid using ATP as a cosubstrate.</text>
</comment>
<evidence type="ECO:0000256" key="9">
    <source>
        <dbReference type="ARBA" id="ARBA00023141"/>
    </source>
</evidence>
<dbReference type="GO" id="GO:0000287">
    <property type="term" value="F:magnesium ion binding"/>
    <property type="evidence" value="ECO:0007669"/>
    <property type="project" value="UniProtKB-UniRule"/>
</dbReference>
<dbReference type="GO" id="GO:0004765">
    <property type="term" value="F:shikimate kinase activity"/>
    <property type="evidence" value="ECO:0007669"/>
    <property type="project" value="UniProtKB-UniRule"/>
</dbReference>
<evidence type="ECO:0000256" key="5">
    <source>
        <dbReference type="ARBA" id="ARBA00022679"/>
    </source>
</evidence>
<evidence type="ECO:0000256" key="3">
    <source>
        <dbReference type="ARBA" id="ARBA00012154"/>
    </source>
</evidence>
<comment type="similarity">
    <text evidence="2 11">Belongs to the shikimate kinase family.</text>
</comment>
<proteinExistence type="inferred from homology"/>
<feature type="binding site" evidence="11">
    <location>
        <position position="81"/>
    </location>
    <ligand>
        <name>substrate</name>
    </ligand>
</feature>
<evidence type="ECO:0000256" key="1">
    <source>
        <dbReference type="ARBA" id="ARBA00004842"/>
    </source>
</evidence>
<comment type="cofactor">
    <cofactor evidence="11">
        <name>Mg(2+)</name>
        <dbReference type="ChEBI" id="CHEBI:18420"/>
    </cofactor>
    <text evidence="11">Binds 1 Mg(2+) ion per subunit.</text>
</comment>
<evidence type="ECO:0000256" key="4">
    <source>
        <dbReference type="ARBA" id="ARBA00022605"/>
    </source>
</evidence>
<keyword evidence="7 11" id="KW-0418">Kinase</keyword>
<keyword evidence="6 11" id="KW-0547">Nucleotide-binding</keyword>
<dbReference type="GO" id="GO:0008652">
    <property type="term" value="P:amino acid biosynthetic process"/>
    <property type="evidence" value="ECO:0007669"/>
    <property type="project" value="UniProtKB-KW"/>
</dbReference>
<evidence type="ECO:0000256" key="7">
    <source>
        <dbReference type="ARBA" id="ARBA00022777"/>
    </source>
</evidence>
<keyword evidence="11" id="KW-0479">Metal-binding</keyword>
<feature type="binding site" evidence="11">
    <location>
        <begin position="13"/>
        <end position="18"/>
    </location>
    <ligand>
        <name>ATP</name>
        <dbReference type="ChEBI" id="CHEBI:30616"/>
    </ligand>
</feature>
<dbReference type="InterPro" id="IPR023000">
    <property type="entry name" value="Shikimate_kinase_CS"/>
</dbReference>
<dbReference type="Gene3D" id="3.40.50.300">
    <property type="entry name" value="P-loop containing nucleotide triphosphate hydrolases"/>
    <property type="match status" value="1"/>
</dbReference>
<dbReference type="HAMAP" id="MF_00109">
    <property type="entry name" value="Shikimate_kinase"/>
    <property type="match status" value="1"/>
</dbReference>
<evidence type="ECO:0000256" key="11">
    <source>
        <dbReference type="HAMAP-Rule" id="MF_00109"/>
    </source>
</evidence>
<evidence type="ECO:0000256" key="10">
    <source>
        <dbReference type="ARBA" id="ARBA00048567"/>
    </source>
</evidence>
<comment type="subunit">
    <text evidence="11">Monomer.</text>
</comment>
<keyword evidence="11" id="KW-0460">Magnesium</keyword>
<feature type="binding site" evidence="11">
    <location>
        <position position="138"/>
    </location>
    <ligand>
        <name>substrate</name>
    </ligand>
</feature>
<dbReference type="EMBL" id="RKHR01000004">
    <property type="protein sequence ID" value="ROS01952.1"/>
    <property type="molecule type" value="Genomic_DNA"/>
</dbReference>
<organism evidence="12 13">
    <name type="scientific">Sinobacterium caligoides</name>
    <dbReference type="NCBI Taxonomy" id="933926"/>
    <lineage>
        <taxon>Bacteria</taxon>
        <taxon>Pseudomonadati</taxon>
        <taxon>Pseudomonadota</taxon>
        <taxon>Gammaproteobacteria</taxon>
        <taxon>Cellvibrionales</taxon>
        <taxon>Spongiibacteraceae</taxon>
        <taxon>Sinobacterium</taxon>
    </lineage>
</organism>
<comment type="catalytic activity">
    <reaction evidence="10 11">
        <text>shikimate + ATP = 3-phosphoshikimate + ADP + H(+)</text>
        <dbReference type="Rhea" id="RHEA:13121"/>
        <dbReference type="ChEBI" id="CHEBI:15378"/>
        <dbReference type="ChEBI" id="CHEBI:30616"/>
        <dbReference type="ChEBI" id="CHEBI:36208"/>
        <dbReference type="ChEBI" id="CHEBI:145989"/>
        <dbReference type="ChEBI" id="CHEBI:456216"/>
        <dbReference type="EC" id="2.7.1.71"/>
    </reaction>
</comment>
<dbReference type="RefSeq" id="WP_245980685.1">
    <property type="nucleotide sequence ID" value="NZ_RKHR01000004.1"/>
</dbReference>
<dbReference type="InterPro" id="IPR031322">
    <property type="entry name" value="Shikimate/glucono_kinase"/>
</dbReference>
<keyword evidence="4 11" id="KW-0028">Amino-acid biosynthesis</keyword>
<dbReference type="Pfam" id="PF01202">
    <property type="entry name" value="SKI"/>
    <property type="match status" value="1"/>
</dbReference>
<keyword evidence="13" id="KW-1185">Reference proteome</keyword>
<dbReference type="AlphaFoldDB" id="A0A3N2DQJ4"/>
<dbReference type="GO" id="GO:0009423">
    <property type="term" value="P:chorismate biosynthetic process"/>
    <property type="evidence" value="ECO:0007669"/>
    <property type="project" value="UniProtKB-UniRule"/>
</dbReference>
<reference evidence="12 13" key="1">
    <citation type="submission" date="2018-11" db="EMBL/GenBank/DDBJ databases">
        <title>Genomic Encyclopedia of Type Strains, Phase IV (KMG-IV): sequencing the most valuable type-strain genomes for metagenomic binning, comparative biology and taxonomic classification.</title>
        <authorList>
            <person name="Goeker M."/>
        </authorList>
    </citation>
    <scope>NUCLEOTIDE SEQUENCE [LARGE SCALE GENOMIC DNA]</scope>
    <source>
        <strain evidence="12 13">DSM 100316</strain>
    </source>
</reference>
<feature type="binding site" evidence="11">
    <location>
        <position position="35"/>
    </location>
    <ligand>
        <name>substrate</name>
    </ligand>
</feature>
<comment type="subcellular location">
    <subcellularLocation>
        <location evidence="11">Cytoplasm</location>
    </subcellularLocation>
</comment>
<dbReference type="InterPro" id="IPR000623">
    <property type="entry name" value="Shikimate_kinase/TSH1"/>
</dbReference>
<feature type="binding site" evidence="11">
    <location>
        <position position="59"/>
    </location>
    <ligand>
        <name>substrate</name>
    </ligand>
</feature>
<dbReference type="PANTHER" id="PTHR21087">
    <property type="entry name" value="SHIKIMATE KINASE"/>
    <property type="match status" value="1"/>
</dbReference>
<dbReference type="GO" id="GO:0005524">
    <property type="term" value="F:ATP binding"/>
    <property type="evidence" value="ECO:0007669"/>
    <property type="project" value="UniProtKB-UniRule"/>
</dbReference>
<evidence type="ECO:0000313" key="13">
    <source>
        <dbReference type="Proteomes" id="UP000275394"/>
    </source>
</evidence>
<keyword evidence="8 11" id="KW-0067">ATP-binding</keyword>
<feature type="binding site" evidence="11">
    <location>
        <position position="17"/>
    </location>
    <ligand>
        <name>Mg(2+)</name>
        <dbReference type="ChEBI" id="CHEBI:18420"/>
    </ligand>
</feature>
<dbReference type="PANTHER" id="PTHR21087:SF16">
    <property type="entry name" value="SHIKIMATE KINASE 1, CHLOROPLASTIC"/>
    <property type="match status" value="1"/>
</dbReference>
<dbReference type="GO" id="GO:0005829">
    <property type="term" value="C:cytosol"/>
    <property type="evidence" value="ECO:0007669"/>
    <property type="project" value="TreeGrafter"/>
</dbReference>
<evidence type="ECO:0000313" key="12">
    <source>
        <dbReference type="EMBL" id="ROS01952.1"/>
    </source>
</evidence>
<dbReference type="InterPro" id="IPR027417">
    <property type="entry name" value="P-loop_NTPase"/>
</dbReference>
<dbReference type="NCBIfam" id="NF003456">
    <property type="entry name" value="PRK05057.1"/>
    <property type="match status" value="1"/>
</dbReference>
<dbReference type="UniPathway" id="UPA00053">
    <property type="reaction ID" value="UER00088"/>
</dbReference>
<keyword evidence="5 11" id="KW-0808">Transferase</keyword>
<feature type="binding site" evidence="11">
    <location>
        <position position="119"/>
    </location>
    <ligand>
        <name>ATP</name>
        <dbReference type="ChEBI" id="CHEBI:30616"/>
    </ligand>
</feature>